<feature type="region of interest" description="Disordered" evidence="1">
    <location>
        <begin position="213"/>
        <end position="251"/>
    </location>
</feature>
<dbReference type="EMBL" id="LSRL02000019">
    <property type="protein sequence ID" value="TDG49938.1"/>
    <property type="molecule type" value="Genomic_DNA"/>
</dbReference>
<feature type="region of interest" description="Disordered" evidence="1">
    <location>
        <begin position="171"/>
        <end position="195"/>
    </location>
</feature>
<feature type="region of interest" description="Disordered" evidence="1">
    <location>
        <begin position="400"/>
        <end position="428"/>
    </location>
</feature>
<evidence type="ECO:0000313" key="3">
    <source>
        <dbReference type="Proteomes" id="UP000295192"/>
    </source>
</evidence>
<dbReference type="OMA" id="RMWSQIV"/>
<organism evidence="2 3">
    <name type="scientific">Drosophila navojoa</name>
    <name type="common">Fruit fly</name>
    <dbReference type="NCBI Taxonomy" id="7232"/>
    <lineage>
        <taxon>Eukaryota</taxon>
        <taxon>Metazoa</taxon>
        <taxon>Ecdysozoa</taxon>
        <taxon>Arthropoda</taxon>
        <taxon>Hexapoda</taxon>
        <taxon>Insecta</taxon>
        <taxon>Pterygota</taxon>
        <taxon>Neoptera</taxon>
        <taxon>Endopterygota</taxon>
        <taxon>Diptera</taxon>
        <taxon>Brachycera</taxon>
        <taxon>Muscomorpha</taxon>
        <taxon>Ephydroidea</taxon>
        <taxon>Drosophilidae</taxon>
        <taxon>Drosophila</taxon>
    </lineage>
</organism>
<name>A0A484BMH0_DRONA</name>
<reference evidence="2 3" key="1">
    <citation type="journal article" date="2019" name="J. Hered.">
        <title>An Improved Genome Assembly for Drosophila navojoa, the Basal Species in the mojavensis Cluster.</title>
        <authorList>
            <person name="Vanderlinde T."/>
            <person name="Dupim E.G."/>
            <person name="Nazario-Yepiz N.O."/>
            <person name="Carvalho A.B."/>
        </authorList>
    </citation>
    <scope>NUCLEOTIDE SEQUENCE [LARGE SCALE GENOMIC DNA]</scope>
    <source>
        <strain evidence="2">Navoj_Jal97</strain>
        <tissue evidence="2">Whole organism</tissue>
    </source>
</reference>
<feature type="compositionally biased region" description="Basic residues" evidence="1">
    <location>
        <begin position="415"/>
        <end position="426"/>
    </location>
</feature>
<evidence type="ECO:0000256" key="1">
    <source>
        <dbReference type="SAM" id="MobiDB-lite"/>
    </source>
</evidence>
<sequence>MEIEQIARTEINRLWNQIITQAGVHRYSSDEWQRIYEELMEWMLDDFTPHVSISNVEAVFRKADMNTPIKAPPLRSALVQQPVISDSLSALRIPRLKPADYSIGSVQLDQIPGDRPNNSVFCEPEPLPRQKPRFMGYMEQKPRNDQEDISPWHLQQQQKQLECQDLNSRAGGIGQVKRSPERYQHQQQFEQQDLQADSQQLNLEKVPNPQLTEPILEQDNQEQDCSLPDELPAERKRSRDTSPDSPLSPIKEIDGVMEYIQQKEGIQFFSNEVDRKKDLLSKLMSEEFSLWTSARTCNTKTDAVVDKEMENKLIEDIFQLYDKKRKMNKPSPPQTQVSPYNPDEHIDVWLQNFQAEQVPPFEVNTTAVTDFFKHLPKLPKLFDQNEEIKSVSGNVCFCEPMEEDEEPPKPEPLKKKVKKDKKKQKGRYSEVNYIQTKSAHRGSQQAVYIQILLLGAPCQAVQMLEFKFQTLTLINGTKDRLRLEANKTCKTLHINCIKGTLQQHHQQQHHQQQQRQQRQY</sequence>
<feature type="compositionally biased region" description="Basic and acidic residues" evidence="1">
    <location>
        <begin position="232"/>
        <end position="242"/>
    </location>
</feature>
<dbReference type="AlphaFoldDB" id="A0A484BMH0"/>
<gene>
    <name evidence="2" type="ORF">AWZ03_003714</name>
</gene>
<dbReference type="Proteomes" id="UP000295192">
    <property type="component" value="Unassembled WGS sequence"/>
</dbReference>
<comment type="caution">
    <text evidence="2">The sequence shown here is derived from an EMBL/GenBank/DDBJ whole genome shotgun (WGS) entry which is preliminary data.</text>
</comment>
<evidence type="ECO:0000313" key="2">
    <source>
        <dbReference type="EMBL" id="TDG49938.1"/>
    </source>
</evidence>
<feature type="region of interest" description="Disordered" evidence="1">
    <location>
        <begin position="107"/>
        <end position="132"/>
    </location>
</feature>
<proteinExistence type="predicted"/>
<keyword evidence="3" id="KW-1185">Reference proteome</keyword>
<feature type="compositionally biased region" description="Low complexity" evidence="1">
    <location>
        <begin position="185"/>
        <end position="195"/>
    </location>
</feature>
<protein>
    <submittedName>
        <fullName evidence="2">Uncharacterized protein</fullName>
    </submittedName>
</protein>
<accession>A0A484BMH0</accession>